<dbReference type="PROSITE" id="PS01167">
    <property type="entry name" value="RIBOSOMAL_L17"/>
    <property type="match status" value="1"/>
</dbReference>
<dbReference type="Gene3D" id="3.90.1030.10">
    <property type="entry name" value="Ribosomal protein L17"/>
    <property type="match status" value="1"/>
</dbReference>
<dbReference type="PANTHER" id="PTHR14413:SF16">
    <property type="entry name" value="LARGE RIBOSOMAL SUBUNIT PROTEIN BL17M"/>
    <property type="match status" value="1"/>
</dbReference>
<comment type="similarity">
    <text evidence="1 5">Belongs to the bacterial ribosomal protein bL17 family.</text>
</comment>
<gene>
    <name evidence="7" type="ORF">COU16_01095</name>
</gene>
<sequence length="117" mass="12905">MQHHVKNRTLGRTRRGRTALIRGLAISLIEKGKIQTTEARAKELRPFIEKLITTGKKATVAARRQAASVLGEPQDAIIKKLFDEIGPSYKERAGGYTRIIKLGLTSAGRTEAVIELV</sequence>
<dbReference type="InterPro" id="IPR036373">
    <property type="entry name" value="Ribosomal_bL17_sf"/>
</dbReference>
<evidence type="ECO:0000256" key="2">
    <source>
        <dbReference type="ARBA" id="ARBA00022980"/>
    </source>
</evidence>
<comment type="caution">
    <text evidence="7">The sequence shown here is derived from an EMBL/GenBank/DDBJ whole genome shotgun (WGS) entry which is preliminary data.</text>
</comment>
<organism evidence="7 8">
    <name type="scientific">Candidatus Kaiserbacteria bacterium CG10_big_fil_rev_8_21_14_0_10_47_16</name>
    <dbReference type="NCBI Taxonomy" id="1974608"/>
    <lineage>
        <taxon>Bacteria</taxon>
        <taxon>Candidatus Kaiseribacteriota</taxon>
    </lineage>
</organism>
<dbReference type="Proteomes" id="UP000229344">
    <property type="component" value="Unassembled WGS sequence"/>
</dbReference>
<dbReference type="GO" id="GO:0022625">
    <property type="term" value="C:cytosolic large ribosomal subunit"/>
    <property type="evidence" value="ECO:0007669"/>
    <property type="project" value="TreeGrafter"/>
</dbReference>
<dbReference type="GO" id="GO:0003735">
    <property type="term" value="F:structural constituent of ribosome"/>
    <property type="evidence" value="ECO:0007669"/>
    <property type="project" value="InterPro"/>
</dbReference>
<dbReference type="EMBL" id="PFBI01000004">
    <property type="protein sequence ID" value="PIR84767.1"/>
    <property type="molecule type" value="Genomic_DNA"/>
</dbReference>
<dbReference type="GO" id="GO:0006412">
    <property type="term" value="P:translation"/>
    <property type="evidence" value="ECO:0007669"/>
    <property type="project" value="InterPro"/>
</dbReference>
<dbReference type="NCBIfam" id="TIGR00059">
    <property type="entry name" value="L17"/>
    <property type="match status" value="1"/>
</dbReference>
<evidence type="ECO:0000256" key="6">
    <source>
        <dbReference type="RuleBase" id="RU000661"/>
    </source>
</evidence>
<dbReference type="Pfam" id="PF01196">
    <property type="entry name" value="Ribosomal_L17"/>
    <property type="match status" value="1"/>
</dbReference>
<accession>A0A2H0UEF1</accession>
<dbReference type="AlphaFoldDB" id="A0A2H0UEF1"/>
<evidence type="ECO:0000313" key="8">
    <source>
        <dbReference type="Proteomes" id="UP000229344"/>
    </source>
</evidence>
<dbReference type="SUPFAM" id="SSF64263">
    <property type="entry name" value="Prokaryotic ribosomal protein L17"/>
    <property type="match status" value="1"/>
</dbReference>
<evidence type="ECO:0000256" key="1">
    <source>
        <dbReference type="ARBA" id="ARBA00008777"/>
    </source>
</evidence>
<dbReference type="InterPro" id="IPR047859">
    <property type="entry name" value="Ribosomal_bL17_CS"/>
</dbReference>
<dbReference type="InterPro" id="IPR000456">
    <property type="entry name" value="Ribosomal_bL17"/>
</dbReference>
<reference evidence="8" key="1">
    <citation type="submission" date="2017-09" db="EMBL/GenBank/DDBJ databases">
        <title>Depth-based differentiation of microbial function through sediment-hosted aquifers and enrichment of novel symbionts in the deep terrestrial subsurface.</title>
        <authorList>
            <person name="Probst A.J."/>
            <person name="Ladd B."/>
            <person name="Jarett J.K."/>
            <person name="Geller-Mcgrath D.E."/>
            <person name="Sieber C.M.K."/>
            <person name="Emerson J.B."/>
            <person name="Anantharaman K."/>
            <person name="Thomas B.C."/>
            <person name="Malmstrom R."/>
            <person name="Stieglmeier M."/>
            <person name="Klingl A."/>
            <person name="Woyke T."/>
            <person name="Ryan C.M."/>
            <person name="Banfield J.F."/>
        </authorList>
    </citation>
    <scope>NUCLEOTIDE SEQUENCE [LARGE SCALE GENOMIC DNA]</scope>
</reference>
<name>A0A2H0UEF1_9BACT</name>
<dbReference type="PANTHER" id="PTHR14413">
    <property type="entry name" value="RIBOSOMAL PROTEIN L17"/>
    <property type="match status" value="1"/>
</dbReference>
<evidence type="ECO:0000256" key="5">
    <source>
        <dbReference type="RuleBase" id="RU000660"/>
    </source>
</evidence>
<protein>
    <recommendedName>
        <fullName evidence="4 6">50S ribosomal protein L17</fullName>
    </recommendedName>
</protein>
<keyword evidence="3 5" id="KW-0687">Ribonucleoprotein</keyword>
<evidence type="ECO:0000313" key="7">
    <source>
        <dbReference type="EMBL" id="PIR84767.1"/>
    </source>
</evidence>
<proteinExistence type="inferred from homology"/>
<evidence type="ECO:0000256" key="3">
    <source>
        <dbReference type="ARBA" id="ARBA00023274"/>
    </source>
</evidence>
<keyword evidence="2 5" id="KW-0689">Ribosomal protein</keyword>
<evidence type="ECO:0000256" key="4">
    <source>
        <dbReference type="ARBA" id="ARBA00035494"/>
    </source>
</evidence>